<name>A0ABS3H4U0_9ENTE</name>
<dbReference type="PANTHER" id="PTHR13355">
    <property type="entry name" value="GLUCOSAMINE 6-PHOSPHATE N-ACETYLTRANSFERASE"/>
    <property type="match status" value="1"/>
</dbReference>
<dbReference type="Proteomes" id="UP000664256">
    <property type="component" value="Unassembled WGS sequence"/>
</dbReference>
<dbReference type="InterPro" id="IPR000182">
    <property type="entry name" value="GNAT_dom"/>
</dbReference>
<sequence>MEYIVKSFAELTTKEFYQVAKERVAVFVVEQNCPYQEIDETDEVALHTYFVTEDGQIAAYTRIYEEAKAVHFGRVLVNKNFRGTGLGKKVVAKTLAVIKERFPGKKIVIGAQAYLQDFYASFGFKAISEIYLEDDIPHIDMQQEAL</sequence>
<dbReference type="RefSeq" id="WP_206902658.1">
    <property type="nucleotide sequence ID" value="NZ_JAFLVT010000004.1"/>
</dbReference>
<protein>
    <submittedName>
        <fullName evidence="2">GNAT family N-acetyltransferase</fullName>
    </submittedName>
</protein>
<dbReference type="PROSITE" id="PS51186">
    <property type="entry name" value="GNAT"/>
    <property type="match status" value="1"/>
</dbReference>
<proteinExistence type="predicted"/>
<organism evidence="2 3">
    <name type="scientific">Candidatus Enterococcus myersii</name>
    <dbReference type="NCBI Taxonomy" id="2815322"/>
    <lineage>
        <taxon>Bacteria</taxon>
        <taxon>Bacillati</taxon>
        <taxon>Bacillota</taxon>
        <taxon>Bacilli</taxon>
        <taxon>Lactobacillales</taxon>
        <taxon>Enterococcaceae</taxon>
        <taxon>Enterococcus</taxon>
    </lineage>
</organism>
<evidence type="ECO:0000259" key="1">
    <source>
        <dbReference type="PROSITE" id="PS51186"/>
    </source>
</evidence>
<reference evidence="2 3" key="1">
    <citation type="submission" date="2021-03" db="EMBL/GenBank/DDBJ databases">
        <title>Enterococcal diversity collection.</title>
        <authorList>
            <person name="Gilmore M.S."/>
            <person name="Schwartzman J."/>
            <person name="Van Tyne D."/>
            <person name="Martin M."/>
            <person name="Earl A.M."/>
            <person name="Manson A.L."/>
            <person name="Straub T."/>
            <person name="Salamzade R."/>
            <person name="Saavedra J."/>
            <person name="Lebreton F."/>
            <person name="Prichula J."/>
            <person name="Schaufler K."/>
            <person name="Gaca A."/>
            <person name="Sgardioli B."/>
            <person name="Wagenaar J."/>
            <person name="Strong T."/>
        </authorList>
    </citation>
    <scope>NUCLEOTIDE SEQUENCE [LARGE SCALE GENOMIC DNA]</scope>
    <source>
        <strain evidence="2 3">MJM12</strain>
    </source>
</reference>
<comment type="caution">
    <text evidence="2">The sequence shown here is derived from an EMBL/GenBank/DDBJ whole genome shotgun (WGS) entry which is preliminary data.</text>
</comment>
<dbReference type="Gene3D" id="3.40.630.30">
    <property type="match status" value="1"/>
</dbReference>
<evidence type="ECO:0000313" key="2">
    <source>
        <dbReference type="EMBL" id="MBO0448456.1"/>
    </source>
</evidence>
<dbReference type="CDD" id="cd04301">
    <property type="entry name" value="NAT_SF"/>
    <property type="match status" value="1"/>
</dbReference>
<keyword evidence="3" id="KW-1185">Reference proteome</keyword>
<feature type="domain" description="N-acetyltransferase" evidence="1">
    <location>
        <begin position="6"/>
        <end position="146"/>
    </location>
</feature>
<dbReference type="InterPro" id="IPR039143">
    <property type="entry name" value="GNPNAT1-like"/>
</dbReference>
<dbReference type="SUPFAM" id="SSF55729">
    <property type="entry name" value="Acyl-CoA N-acyltransferases (Nat)"/>
    <property type="match status" value="1"/>
</dbReference>
<dbReference type="PANTHER" id="PTHR13355:SF11">
    <property type="entry name" value="GLUCOSAMINE 6-PHOSPHATE N-ACETYLTRANSFERASE"/>
    <property type="match status" value="1"/>
</dbReference>
<evidence type="ECO:0000313" key="3">
    <source>
        <dbReference type="Proteomes" id="UP000664256"/>
    </source>
</evidence>
<accession>A0ABS3H4U0</accession>
<gene>
    <name evidence="2" type="ORF">JZO76_02805</name>
</gene>
<dbReference type="EMBL" id="JAFLVT010000004">
    <property type="protein sequence ID" value="MBO0448456.1"/>
    <property type="molecule type" value="Genomic_DNA"/>
</dbReference>
<dbReference type="InterPro" id="IPR016181">
    <property type="entry name" value="Acyl_CoA_acyltransferase"/>
</dbReference>
<dbReference type="Pfam" id="PF13673">
    <property type="entry name" value="Acetyltransf_10"/>
    <property type="match status" value="1"/>
</dbReference>